<evidence type="ECO:0000313" key="2">
    <source>
        <dbReference type="Proteomes" id="UP000015527"/>
    </source>
</evidence>
<dbReference type="Proteomes" id="UP000015527">
    <property type="component" value="Unassembled WGS sequence"/>
</dbReference>
<evidence type="ECO:0000313" key="1">
    <source>
        <dbReference type="EMBL" id="EQB13868.1"/>
    </source>
</evidence>
<dbReference type="EMBL" id="ATHL01000085">
    <property type="protein sequence ID" value="EQB13868.1"/>
    <property type="molecule type" value="Genomic_DNA"/>
</dbReference>
<dbReference type="AlphaFoldDB" id="T0HNZ8"/>
<organism evidence="1 2">
    <name type="scientific">Novosphingobium lindaniclasticum LE124</name>
    <dbReference type="NCBI Taxonomy" id="1096930"/>
    <lineage>
        <taxon>Bacteria</taxon>
        <taxon>Pseudomonadati</taxon>
        <taxon>Pseudomonadota</taxon>
        <taxon>Alphaproteobacteria</taxon>
        <taxon>Sphingomonadales</taxon>
        <taxon>Sphingomonadaceae</taxon>
        <taxon>Novosphingobium</taxon>
    </lineage>
</organism>
<proteinExistence type="predicted"/>
<comment type="caution">
    <text evidence="1">The sequence shown here is derived from an EMBL/GenBank/DDBJ whole genome shotgun (WGS) entry which is preliminary data.</text>
</comment>
<gene>
    <name evidence="1" type="ORF">L284_13740</name>
</gene>
<name>T0HNZ8_9SPHN</name>
<accession>T0HNZ8</accession>
<sequence>MSAGDIRENFFADLKCCYRISSNHCRGPDLGWLNCSHFANVVARSTNTNSSPIHNDVAGARDNQIEFVRVGCLLDQHLASCKRFKFGSFEQFIDAIASLQKHTISGKNLT</sequence>
<protein>
    <submittedName>
        <fullName evidence="1">Uncharacterized protein</fullName>
    </submittedName>
</protein>
<reference evidence="1 2" key="1">
    <citation type="journal article" date="2013" name="Genome Announc.">
        <title>Genome Sequence of Novosphingobium lindaniclasticum LE124T, Isolated from a Hexachlorocyclohexane Dumpsite.</title>
        <authorList>
            <person name="Saxena A."/>
            <person name="Nayyar N."/>
            <person name="Sangwan N."/>
            <person name="Kumari R."/>
            <person name="Khurana J.P."/>
            <person name="Lal R."/>
        </authorList>
    </citation>
    <scope>NUCLEOTIDE SEQUENCE [LARGE SCALE GENOMIC DNA]</scope>
    <source>
        <strain evidence="1 2">LE124</strain>
    </source>
</reference>
<keyword evidence="2" id="KW-1185">Reference proteome</keyword>